<sequence>MKKIIILDGFEESYFETEWLSLFRQTKERTDIDPEVKKQVGSMYAGLLKQIWEQNLKGYKNCKKFDENFTPEFVQKLIKILEKNLKEVDDFLKE</sequence>
<proteinExistence type="predicted"/>
<dbReference type="EMBL" id="JACJLT010000018">
    <property type="protein sequence ID" value="MBM6874690.1"/>
    <property type="molecule type" value="Genomic_DNA"/>
</dbReference>
<reference evidence="1 2" key="1">
    <citation type="journal article" date="2021" name="Sci. Rep.">
        <title>The distribution of antibiotic resistance genes in chicken gut microbiota commensals.</title>
        <authorList>
            <person name="Juricova H."/>
            <person name="Matiasovicova J."/>
            <person name="Kubasova T."/>
            <person name="Cejkova D."/>
            <person name="Rychlik I."/>
        </authorList>
    </citation>
    <scope>NUCLEOTIDE SEQUENCE [LARGE SCALE GENOMIC DNA]</scope>
    <source>
        <strain evidence="1 2">An425</strain>
    </source>
</reference>
<gene>
    <name evidence="1" type="ORF">H6A04_03320</name>
</gene>
<evidence type="ECO:0000313" key="1">
    <source>
        <dbReference type="EMBL" id="MBM6874690.1"/>
    </source>
</evidence>
<organism evidence="1 2">
    <name type="scientific">Fusobacterium mortiferum</name>
    <dbReference type="NCBI Taxonomy" id="850"/>
    <lineage>
        <taxon>Bacteria</taxon>
        <taxon>Fusobacteriati</taxon>
        <taxon>Fusobacteriota</taxon>
        <taxon>Fusobacteriia</taxon>
        <taxon>Fusobacteriales</taxon>
        <taxon>Fusobacteriaceae</taxon>
        <taxon>Fusobacterium</taxon>
    </lineage>
</organism>
<keyword evidence="2" id="KW-1185">Reference proteome</keyword>
<name>A0ABS2G1Q0_FUSMR</name>
<comment type="caution">
    <text evidence="1">The sequence shown here is derived from an EMBL/GenBank/DDBJ whole genome shotgun (WGS) entry which is preliminary data.</text>
</comment>
<accession>A0ABS2G1Q0</accession>
<dbReference type="Proteomes" id="UP000728968">
    <property type="component" value="Unassembled WGS sequence"/>
</dbReference>
<evidence type="ECO:0000313" key="2">
    <source>
        <dbReference type="Proteomes" id="UP000728968"/>
    </source>
</evidence>
<protein>
    <submittedName>
        <fullName evidence="1">Uncharacterized protein</fullName>
    </submittedName>
</protein>
<dbReference type="RefSeq" id="WP_204715811.1">
    <property type="nucleotide sequence ID" value="NZ_JACJLT010000018.1"/>
</dbReference>